<organism evidence="2 3">
    <name type="scientific">Anoxybacteroides rupiense</name>
    <dbReference type="NCBI Taxonomy" id="311460"/>
    <lineage>
        <taxon>Bacteria</taxon>
        <taxon>Bacillati</taxon>
        <taxon>Bacillota</taxon>
        <taxon>Bacilli</taxon>
        <taxon>Bacillales</taxon>
        <taxon>Anoxybacillaceae</taxon>
        <taxon>Anoxybacteroides</taxon>
    </lineage>
</organism>
<dbReference type="InterPro" id="IPR036078">
    <property type="entry name" value="Spo11/TopoVI_A_sf"/>
</dbReference>
<sequence length="423" mass="48571">MENRVTNEIEYKNHFQQELLKLLIQKYENSKAFATGEPSKQRPQIAIEKSPFHKDYNDEMDFRKKEWIHDVVIKLSREGIITHTWEKFGEGRQLAKLFLEFDKLQVAYELAGVTPRDVKMTRLRGVLMPLLRHPWPWVVAWASSAVQALSERRTVGLDLDDKPGYEQLVVVLSELPKLEDNVPKRVLSQRLFQDTKLFERSVERRLVQLIHAHADIEFESDAEALESVGIAAHPRNVFVAGPLAFRTGEGGEVSLKVFRGGVGLSHATVWALEPVPSDVKRIILIENLTSWHQWVADREGEDEIVVYTGGFPNRTVQLLLKKIAGLAKAYHWGDIDVGGIRIFEFIRENFIHDLQPIGMDVAVFLEYAKKGMELGRGYERKVEAMLKDGQFSRWHDLLRLMLAHGKRIEQESVDKLPLPDSKL</sequence>
<name>A0ABT5W8C6_9BACL</name>
<dbReference type="RefSeq" id="WP_159719475.1">
    <property type="nucleotide sequence ID" value="NZ_JAQOTG010000027.1"/>
</dbReference>
<evidence type="ECO:0000313" key="2">
    <source>
        <dbReference type="EMBL" id="MDE8565583.1"/>
    </source>
</evidence>
<evidence type="ECO:0000259" key="1">
    <source>
        <dbReference type="Pfam" id="PF09983"/>
    </source>
</evidence>
<protein>
    <submittedName>
        <fullName evidence="2">DUF2220 family protein</fullName>
    </submittedName>
</protein>
<dbReference type="Proteomes" id="UP001213979">
    <property type="component" value="Unassembled WGS sequence"/>
</dbReference>
<gene>
    <name evidence="2" type="ORF">PNH38_17210</name>
</gene>
<dbReference type="Gene3D" id="3.40.1360.10">
    <property type="match status" value="1"/>
</dbReference>
<dbReference type="Pfam" id="PF09983">
    <property type="entry name" value="JetD_C"/>
    <property type="match status" value="1"/>
</dbReference>
<accession>A0ABT5W8C6</accession>
<feature type="domain" description="Wadjet protein JetD C-terminal" evidence="1">
    <location>
        <begin position="263"/>
        <end position="413"/>
    </location>
</feature>
<dbReference type="SUPFAM" id="SSF56726">
    <property type="entry name" value="DNA topoisomerase IV, alpha subunit"/>
    <property type="match status" value="1"/>
</dbReference>
<keyword evidence="3" id="KW-1185">Reference proteome</keyword>
<evidence type="ECO:0000313" key="3">
    <source>
        <dbReference type="Proteomes" id="UP001213979"/>
    </source>
</evidence>
<reference evidence="2 3" key="1">
    <citation type="submission" date="2023-01" db="EMBL/GenBank/DDBJ databases">
        <title>Genome-based reclassification of Anoxybacillus geothermalis as a later heterotypic synonym of Anoxybacillus rupiensis.</title>
        <authorList>
            <person name="Inan Bektas K."/>
            <person name="Canakci S."/>
            <person name="Belduz A.A."/>
            <person name="Guler H.H."/>
        </authorList>
    </citation>
    <scope>NUCLEOTIDE SEQUENCE [LARGE SCALE GENOMIC DNA]</scope>
    <source>
        <strain evidence="2 3">DSM 17127</strain>
    </source>
</reference>
<dbReference type="InterPro" id="IPR024534">
    <property type="entry name" value="JetD_C"/>
</dbReference>
<proteinExistence type="predicted"/>
<dbReference type="EMBL" id="JAQOTG010000027">
    <property type="protein sequence ID" value="MDE8565583.1"/>
    <property type="molecule type" value="Genomic_DNA"/>
</dbReference>
<comment type="caution">
    <text evidence="2">The sequence shown here is derived from an EMBL/GenBank/DDBJ whole genome shotgun (WGS) entry which is preliminary data.</text>
</comment>